<gene>
    <name evidence="1" type="ORF">K9B37_17740</name>
</gene>
<sequence>MSSIETLFVTKVYRAELAGAKAERLNTELEAACWSIAEDDEAGQRWCEKNGYPGYTSYASLDDLPWRVPVFGELLKQLNTHVTAFAKELEFDLKGRKLELDSLWINILPPGGVHTSHIHPHSVVSGTYYVTIPDGASALKLEDPRLGFMMAAPPRKPKAKPENRQFAYMSPKPGTILLWESWLRHEVPVNEAESERISISFNYAWR</sequence>
<proteinExistence type="predicted"/>
<organism evidence="1 2">
    <name type="scientific">Microvirga puerhi</name>
    <dbReference type="NCBI Taxonomy" id="2876078"/>
    <lineage>
        <taxon>Bacteria</taxon>
        <taxon>Pseudomonadati</taxon>
        <taxon>Pseudomonadota</taxon>
        <taxon>Alphaproteobacteria</taxon>
        <taxon>Hyphomicrobiales</taxon>
        <taxon>Methylobacteriaceae</taxon>
        <taxon>Microvirga</taxon>
    </lineage>
</organism>
<dbReference type="Proteomes" id="UP000704176">
    <property type="component" value="Unassembled WGS sequence"/>
</dbReference>
<keyword evidence="2" id="KW-1185">Reference proteome</keyword>
<protein>
    <recommendedName>
        <fullName evidence="3">Fe2OG dioxygenase domain-containing protein</fullName>
    </recommendedName>
</protein>
<dbReference type="Gene3D" id="2.60.120.620">
    <property type="entry name" value="q2cbj1_9rhob like domain"/>
    <property type="match status" value="1"/>
</dbReference>
<dbReference type="SUPFAM" id="SSF51197">
    <property type="entry name" value="Clavaminate synthase-like"/>
    <property type="match status" value="1"/>
</dbReference>
<dbReference type="EMBL" id="JAIRBM010000015">
    <property type="protein sequence ID" value="MBZ6078108.1"/>
    <property type="molecule type" value="Genomic_DNA"/>
</dbReference>
<evidence type="ECO:0000313" key="1">
    <source>
        <dbReference type="EMBL" id="MBZ6078108.1"/>
    </source>
</evidence>
<reference evidence="1 2" key="1">
    <citation type="submission" date="2021-09" db="EMBL/GenBank/DDBJ databases">
        <title>The complete genome sequence of a new microorganism.</title>
        <authorList>
            <person name="Zi Z."/>
        </authorList>
    </citation>
    <scope>NUCLEOTIDE SEQUENCE [LARGE SCALE GENOMIC DNA]</scope>
    <source>
        <strain evidence="1 2">WGZ8</strain>
    </source>
</reference>
<evidence type="ECO:0008006" key="3">
    <source>
        <dbReference type="Google" id="ProtNLM"/>
    </source>
</evidence>
<dbReference type="InterPro" id="IPR012668">
    <property type="entry name" value="CHP02466"/>
</dbReference>
<accession>A0ABS7VRC1</accession>
<evidence type="ECO:0000313" key="2">
    <source>
        <dbReference type="Proteomes" id="UP000704176"/>
    </source>
</evidence>
<dbReference type="Pfam" id="PF13759">
    <property type="entry name" value="2OG-FeII_Oxy_5"/>
    <property type="match status" value="1"/>
</dbReference>
<name>A0ABS7VRC1_9HYPH</name>
<dbReference type="RefSeq" id="WP_224314862.1">
    <property type="nucleotide sequence ID" value="NZ_JAIRBM010000015.1"/>
</dbReference>
<comment type="caution">
    <text evidence="1">The sequence shown here is derived from an EMBL/GenBank/DDBJ whole genome shotgun (WGS) entry which is preliminary data.</text>
</comment>
<dbReference type="NCBIfam" id="TIGR02466">
    <property type="entry name" value="TIGR02466 family protein"/>
    <property type="match status" value="1"/>
</dbReference>